<name>A0A183GUX5_HELPZ</name>
<keyword evidence="1" id="KW-0472">Membrane</keyword>
<organism evidence="2 3">
    <name type="scientific">Heligmosomoides polygyrus</name>
    <name type="common">Parasitic roundworm</name>
    <dbReference type="NCBI Taxonomy" id="6339"/>
    <lineage>
        <taxon>Eukaryota</taxon>
        <taxon>Metazoa</taxon>
        <taxon>Ecdysozoa</taxon>
        <taxon>Nematoda</taxon>
        <taxon>Chromadorea</taxon>
        <taxon>Rhabditida</taxon>
        <taxon>Rhabditina</taxon>
        <taxon>Rhabditomorpha</taxon>
        <taxon>Strongyloidea</taxon>
        <taxon>Heligmosomidae</taxon>
        <taxon>Heligmosomoides</taxon>
    </lineage>
</organism>
<evidence type="ECO:0000313" key="2">
    <source>
        <dbReference type="Proteomes" id="UP000050761"/>
    </source>
</evidence>
<evidence type="ECO:0000313" key="3">
    <source>
        <dbReference type="WBParaSite" id="HPBE_0002649501-mRNA-1"/>
    </source>
</evidence>
<keyword evidence="1" id="KW-0812">Transmembrane</keyword>
<dbReference type="AlphaFoldDB" id="A0A183GUX5"/>
<reference evidence="3" key="1">
    <citation type="submission" date="2019-09" db="UniProtKB">
        <authorList>
            <consortium name="WormBaseParasite"/>
        </authorList>
    </citation>
    <scope>IDENTIFICATION</scope>
</reference>
<keyword evidence="2" id="KW-1185">Reference proteome</keyword>
<keyword evidence="1" id="KW-1133">Transmembrane helix</keyword>
<protein>
    <submittedName>
        <fullName evidence="3">G_PROTEIN_RECEP_F3_4 domain-containing protein</fullName>
    </submittedName>
</protein>
<feature type="transmembrane region" description="Helical" evidence="1">
    <location>
        <begin position="67"/>
        <end position="87"/>
    </location>
</feature>
<sequence length="137" mass="15577">LIVVSFLPKHTLVSFICDTFQIVGILLKTAAVVIYIVVFPFKDEEKPSPIPVRLQARADLTLNQYRMLFFVVLIALEVFVLLVGICLKWHLVAFEKIESSAQKRYTMTLPRASLQMISSEGDIDVTPHKTKRMVTVK</sequence>
<dbReference type="WBParaSite" id="HPBE_0002649501-mRNA-1">
    <property type="protein sequence ID" value="HPBE_0002649501-mRNA-1"/>
    <property type="gene ID" value="HPBE_0002649501"/>
</dbReference>
<feature type="transmembrane region" description="Helical" evidence="1">
    <location>
        <begin position="12"/>
        <end position="38"/>
    </location>
</feature>
<evidence type="ECO:0000256" key="1">
    <source>
        <dbReference type="SAM" id="Phobius"/>
    </source>
</evidence>
<accession>A0A183GUX5</accession>
<dbReference type="Proteomes" id="UP000050761">
    <property type="component" value="Unassembled WGS sequence"/>
</dbReference>
<proteinExistence type="predicted"/>